<organism evidence="4 5">
    <name type="scientific">Triparma retinervis</name>
    <dbReference type="NCBI Taxonomy" id="2557542"/>
    <lineage>
        <taxon>Eukaryota</taxon>
        <taxon>Sar</taxon>
        <taxon>Stramenopiles</taxon>
        <taxon>Ochrophyta</taxon>
        <taxon>Bolidophyceae</taxon>
        <taxon>Parmales</taxon>
        <taxon>Triparmaceae</taxon>
        <taxon>Triparma</taxon>
    </lineage>
</organism>
<dbReference type="GO" id="GO:0016757">
    <property type="term" value="F:glycosyltransferase activity"/>
    <property type="evidence" value="ECO:0007669"/>
    <property type="project" value="UniProtKB-KW"/>
</dbReference>
<dbReference type="AlphaFoldDB" id="A0A9W7CC31"/>
<evidence type="ECO:0008006" key="6">
    <source>
        <dbReference type="Google" id="ProtNLM"/>
    </source>
</evidence>
<dbReference type="Proteomes" id="UP001165082">
    <property type="component" value="Unassembled WGS sequence"/>
</dbReference>
<accession>A0A9W7CC31</accession>
<dbReference type="SUPFAM" id="SSF53756">
    <property type="entry name" value="UDP-Glycosyltransferase/glycogen phosphorylase"/>
    <property type="match status" value="1"/>
</dbReference>
<dbReference type="Gene3D" id="3.40.50.2000">
    <property type="entry name" value="Glycogen Phosphorylase B"/>
    <property type="match status" value="2"/>
</dbReference>
<dbReference type="InterPro" id="IPR028098">
    <property type="entry name" value="Glyco_trans_4-like_N"/>
</dbReference>
<evidence type="ECO:0000313" key="4">
    <source>
        <dbReference type="EMBL" id="GMI03832.1"/>
    </source>
</evidence>
<dbReference type="Pfam" id="PF00534">
    <property type="entry name" value="Glycos_transf_1"/>
    <property type="match status" value="1"/>
</dbReference>
<gene>
    <name evidence="4" type="ORF">TrRE_jg7643</name>
</gene>
<protein>
    <recommendedName>
        <fullName evidence="6">Glycosyl transferase family 1 domain-containing protein</fullName>
    </recommendedName>
</protein>
<keyword evidence="1" id="KW-0808">Transferase</keyword>
<dbReference type="PANTHER" id="PTHR45947">
    <property type="entry name" value="SULFOQUINOVOSYL TRANSFERASE SQD2"/>
    <property type="match status" value="1"/>
</dbReference>
<dbReference type="EMBL" id="BRXZ01000048">
    <property type="protein sequence ID" value="GMI03832.1"/>
    <property type="molecule type" value="Genomic_DNA"/>
</dbReference>
<dbReference type="OrthoDB" id="512920at2759"/>
<keyword evidence="5" id="KW-1185">Reference proteome</keyword>
<evidence type="ECO:0000259" key="2">
    <source>
        <dbReference type="Pfam" id="PF00534"/>
    </source>
</evidence>
<sequence>MRVLIQTAAYCCLDGVSETIRKIEAHLLLSYPSSEVCILTTRTGNLDNLDLVFRKYVDGKVGAEEGKRARSRRKVIFVSALKLPVMDFYDYQLGLRLYKQDRERITAWNPSVIHTTVPDLLNLDLINLARRTSTPLISTFHSNYIKYMDYYESPWIKVVLEHWMRHMFSFVPVLYVPTRYYKGLMSRGDYHLDKCVDIRVWSRGVDTEYFRPGLREERTGGETFRERMGFKADDVVVTFVGRLVVEKNPRIFIQVLLKLKAAGYENVRGLLVGEGDWKKIAEEEGGGLITTTGWLKGKELVSAFASSDIFLFPSGCETFGNVTLEACSCGVPIVVESGCSSHLVEGNGFECKPNDVEGFYEATRKLVEDGGMRREMGKRSREEIAGRYKVGDVMEQMVGNYEEAITTQVGDKGSSVPRFEDNEFNFPWGRTEHPVVLNMIEAVFWVVVTSCVKGVQFYHFCSSFVAFRCALGAVNGAAKVVWGVTGKVLPQGGQKTGRKTGQMSASKRAYNWIGDALAWCILTPLADKPPIFKDDKRRKKDV</sequence>
<keyword evidence="1" id="KW-0328">Glycosyltransferase</keyword>
<evidence type="ECO:0000259" key="3">
    <source>
        <dbReference type="Pfam" id="PF13439"/>
    </source>
</evidence>
<comment type="caution">
    <text evidence="4">The sequence shown here is derived from an EMBL/GenBank/DDBJ whole genome shotgun (WGS) entry which is preliminary data.</text>
</comment>
<evidence type="ECO:0000256" key="1">
    <source>
        <dbReference type="ARBA" id="ARBA00022676"/>
    </source>
</evidence>
<reference evidence="4" key="1">
    <citation type="submission" date="2022-07" db="EMBL/GenBank/DDBJ databases">
        <title>Genome analysis of Parmales, a sister group of diatoms, reveals the evolutionary specialization of diatoms from phago-mixotrophs to photoautotrophs.</title>
        <authorList>
            <person name="Ban H."/>
            <person name="Sato S."/>
            <person name="Yoshikawa S."/>
            <person name="Kazumasa Y."/>
            <person name="Nakamura Y."/>
            <person name="Ichinomiya M."/>
            <person name="Saitoh K."/>
            <person name="Sato N."/>
            <person name="Blanc-Mathieu R."/>
            <person name="Endo H."/>
            <person name="Kuwata A."/>
            <person name="Ogata H."/>
        </authorList>
    </citation>
    <scope>NUCLEOTIDE SEQUENCE</scope>
</reference>
<evidence type="ECO:0000313" key="5">
    <source>
        <dbReference type="Proteomes" id="UP001165082"/>
    </source>
</evidence>
<name>A0A9W7CC31_9STRA</name>
<proteinExistence type="predicted"/>
<dbReference type="InterPro" id="IPR050194">
    <property type="entry name" value="Glycosyltransferase_grp1"/>
</dbReference>
<feature type="domain" description="Glycosyl transferase family 1" evidence="2">
    <location>
        <begin position="223"/>
        <end position="382"/>
    </location>
</feature>
<dbReference type="Pfam" id="PF13439">
    <property type="entry name" value="Glyco_transf_4"/>
    <property type="match status" value="1"/>
</dbReference>
<dbReference type="InterPro" id="IPR001296">
    <property type="entry name" value="Glyco_trans_1"/>
</dbReference>
<feature type="domain" description="Glycosyltransferase subfamily 4-like N-terminal" evidence="3">
    <location>
        <begin position="75"/>
        <end position="208"/>
    </location>
</feature>
<dbReference type="PANTHER" id="PTHR45947:SF3">
    <property type="entry name" value="SULFOQUINOVOSYL TRANSFERASE SQD2"/>
    <property type="match status" value="1"/>
</dbReference>